<comment type="caution">
    <text evidence="4">The sequence shown here is derived from an EMBL/GenBank/DDBJ whole genome shotgun (WGS) entry which is preliminary data.</text>
</comment>
<dbReference type="AlphaFoldDB" id="A0A6V8KGC2"/>
<gene>
    <name evidence="4" type="ORF">Phou_066100</name>
</gene>
<reference evidence="4 5" key="2">
    <citation type="submission" date="2020-03" db="EMBL/GenBank/DDBJ databases">
        <authorList>
            <person name="Ichikawa N."/>
            <person name="Kimura A."/>
            <person name="Kitahashi Y."/>
            <person name="Uohara A."/>
        </authorList>
    </citation>
    <scope>NUCLEOTIDE SEQUENCE [LARGE SCALE GENOMIC DNA]</scope>
    <source>
        <strain evidence="4 5">NBRC 108639</strain>
    </source>
</reference>
<comment type="similarity">
    <text evidence="1">Belongs to the sulfotransferase 1 family.</text>
</comment>
<name>A0A6V8KGC2_9ACTN</name>
<dbReference type="GO" id="GO:0008146">
    <property type="term" value="F:sulfotransferase activity"/>
    <property type="evidence" value="ECO:0007669"/>
    <property type="project" value="InterPro"/>
</dbReference>
<protein>
    <submittedName>
        <fullName evidence="4">Sulfotransferase</fullName>
    </submittedName>
</protein>
<dbReference type="Gene3D" id="1.25.40.460">
    <property type="match status" value="1"/>
</dbReference>
<keyword evidence="2 4" id="KW-0808">Transferase</keyword>
<dbReference type="EMBL" id="BLPF01000002">
    <property type="protein sequence ID" value="GFJ82430.1"/>
    <property type="molecule type" value="Genomic_DNA"/>
</dbReference>
<dbReference type="Pfam" id="PF00685">
    <property type="entry name" value="Sulfotransfer_1"/>
    <property type="match status" value="1"/>
</dbReference>
<accession>A0A6V8KGC2</accession>
<dbReference type="SUPFAM" id="SSF52540">
    <property type="entry name" value="P-loop containing nucleoside triphosphate hydrolases"/>
    <property type="match status" value="1"/>
</dbReference>
<dbReference type="InterPro" id="IPR000863">
    <property type="entry name" value="Sulfotransferase_dom"/>
</dbReference>
<sequence>MALAWIASYPRSGNTWTRILLANYLQDEQVELEMNRLRAMHPGVPDLFHVFSQGRLLPLDDPRPRAVKTHFLPGVDVLRPYRDATRKVLYLVRNPRDVILSVERFLHVSPARKADFARNFIAHRGLSIWRRTGFGSWPQSLREWTSPERLRQHFPNADVCVVRYEDMKQDTVAALRKMVDFLGFDTPADPERVRRAVAHSALDKLRAAERRVEPPAAERFPFFGPGLSGQSLAGYGADVEEAYRRLLKQDEEFSALVEKYGYAGGEDRCVPSPG</sequence>
<keyword evidence="5" id="KW-1185">Reference proteome</keyword>
<evidence type="ECO:0000256" key="2">
    <source>
        <dbReference type="ARBA" id="ARBA00022679"/>
    </source>
</evidence>
<evidence type="ECO:0000313" key="4">
    <source>
        <dbReference type="EMBL" id="GFJ82430.1"/>
    </source>
</evidence>
<reference evidence="4 5" key="1">
    <citation type="submission" date="2020-03" db="EMBL/GenBank/DDBJ databases">
        <title>Whole genome shotgun sequence of Phytohabitans houttuyneae NBRC 108639.</title>
        <authorList>
            <person name="Komaki H."/>
            <person name="Tamura T."/>
        </authorList>
    </citation>
    <scope>NUCLEOTIDE SEQUENCE [LARGE SCALE GENOMIC DNA]</scope>
    <source>
        <strain evidence="4 5">NBRC 108639</strain>
    </source>
</reference>
<dbReference type="RefSeq" id="WP_173062946.1">
    <property type="nucleotide sequence ID" value="NZ_BAABGO010000058.1"/>
</dbReference>
<dbReference type="InterPro" id="IPR027417">
    <property type="entry name" value="P-loop_NTPase"/>
</dbReference>
<feature type="domain" description="Sulfotransferase" evidence="3">
    <location>
        <begin position="5"/>
        <end position="209"/>
    </location>
</feature>
<proteinExistence type="inferred from homology"/>
<organism evidence="4 5">
    <name type="scientific">Phytohabitans houttuyneae</name>
    <dbReference type="NCBI Taxonomy" id="1076126"/>
    <lineage>
        <taxon>Bacteria</taxon>
        <taxon>Bacillati</taxon>
        <taxon>Actinomycetota</taxon>
        <taxon>Actinomycetes</taxon>
        <taxon>Micromonosporales</taxon>
        <taxon>Micromonosporaceae</taxon>
    </lineage>
</organism>
<evidence type="ECO:0000259" key="3">
    <source>
        <dbReference type="Pfam" id="PF00685"/>
    </source>
</evidence>
<dbReference type="PANTHER" id="PTHR11783">
    <property type="entry name" value="SULFOTRANSFERASE SULT"/>
    <property type="match status" value="1"/>
</dbReference>
<dbReference type="Gene3D" id="3.40.50.300">
    <property type="entry name" value="P-loop containing nucleotide triphosphate hydrolases"/>
    <property type="match status" value="1"/>
</dbReference>
<evidence type="ECO:0000313" key="5">
    <source>
        <dbReference type="Proteomes" id="UP000482800"/>
    </source>
</evidence>
<dbReference type="Proteomes" id="UP000482800">
    <property type="component" value="Unassembled WGS sequence"/>
</dbReference>
<evidence type="ECO:0000256" key="1">
    <source>
        <dbReference type="ARBA" id="ARBA00005771"/>
    </source>
</evidence>